<dbReference type="Proteomes" id="UP000309676">
    <property type="component" value="Unassembled WGS sequence"/>
</dbReference>
<dbReference type="Pfam" id="PF00754">
    <property type="entry name" value="F5_F8_type_C"/>
    <property type="match status" value="1"/>
</dbReference>
<dbReference type="PROSITE" id="PS50022">
    <property type="entry name" value="FA58C_3"/>
    <property type="match status" value="1"/>
</dbReference>
<protein>
    <submittedName>
        <fullName evidence="2">DUF4185 domain-containing protein</fullName>
    </submittedName>
</protein>
<dbReference type="Pfam" id="PF13810">
    <property type="entry name" value="DUF4185"/>
    <property type="match status" value="1"/>
</dbReference>
<reference evidence="2 3" key="1">
    <citation type="submission" date="2019-05" db="EMBL/GenBank/DDBJ databases">
        <authorList>
            <person name="Narsing Rao M.P."/>
            <person name="Li W.J."/>
        </authorList>
    </citation>
    <scope>NUCLEOTIDE SEQUENCE [LARGE SCALE GENOMIC DNA]</scope>
    <source>
        <strain evidence="2 3">SYSU_K30003</strain>
    </source>
</reference>
<evidence type="ECO:0000259" key="1">
    <source>
        <dbReference type="PROSITE" id="PS50022"/>
    </source>
</evidence>
<dbReference type="SUPFAM" id="SSF49785">
    <property type="entry name" value="Galactose-binding domain-like"/>
    <property type="match status" value="1"/>
</dbReference>
<keyword evidence="3" id="KW-1185">Reference proteome</keyword>
<dbReference type="InterPro" id="IPR025442">
    <property type="entry name" value="DUF4185"/>
</dbReference>
<proteinExistence type="predicted"/>
<comment type="caution">
    <text evidence="2">The sequence shown here is derived from an EMBL/GenBank/DDBJ whole genome shotgun (WGS) entry which is preliminary data.</text>
</comment>
<dbReference type="InterPro" id="IPR000421">
    <property type="entry name" value="FA58C"/>
</dbReference>
<evidence type="ECO:0000313" key="2">
    <source>
        <dbReference type="EMBL" id="TLS48710.1"/>
    </source>
</evidence>
<gene>
    <name evidence="2" type="ORF">FE782_29155</name>
</gene>
<name>A0A5R9G3K3_9BACL</name>
<dbReference type="InterPro" id="IPR008979">
    <property type="entry name" value="Galactose-bd-like_sf"/>
</dbReference>
<dbReference type="EMBL" id="VCIW01000030">
    <property type="protein sequence ID" value="TLS48710.1"/>
    <property type="molecule type" value="Genomic_DNA"/>
</dbReference>
<feature type="domain" description="F5/8 type C" evidence="1">
    <location>
        <begin position="26"/>
        <end position="166"/>
    </location>
</feature>
<dbReference type="Gene3D" id="2.60.120.260">
    <property type="entry name" value="Galactose-binding domain-like"/>
    <property type="match status" value="1"/>
</dbReference>
<sequence>MRTDGSHTVRYMKEGTDMASAAANTSAAVSRPLRTGDRIPVASVRASSEASPNARAENLIAETGSPTCWVADERDGFVWVEFDLGATYPIGEMRVRNYRQSLPGFPDLWKRGLRRITVEHSLDGERWIELAGEGAPYELVPANGSSAGAGETSIRWGDQLARYVRIAADLRADGFWGGYDANDRFGGLSEVRFYAGTGWAAEPAEAWNALFRRASGWTGSDGIYSIPLDGRDSHGDGSSGRTLLLFGDTFVGEVDPATGRRLTMTMINNSMALLDGAEPDVDRLRFLWNDADPAVPDSAIVPATPKAATVDGAYYWLQDGACVGGSFYCFPMIVGPNPDGPEGFQFQVHGVTICRAPMTPEGPDFGAMEQFDTPLYGATAAGHRAYYGAAVMPHTVESNVPDPDGYVYVYGLLYDRLHRAVVARALPEQLFDGARWTFWNGSDWSLDPAQAAPVSSETSPEYSVSPLRGGSQHGRYALAYMRSDEPRAVAIQLGDSPVGPFEGEIALYACPEAKEGGGRYVYNAKAHPSLSKPGELLISYNVNSTSMDDHVRYGDIYRPRFVNVRRIE</sequence>
<dbReference type="AlphaFoldDB" id="A0A5R9G3K3"/>
<evidence type="ECO:0000313" key="3">
    <source>
        <dbReference type="Proteomes" id="UP000309676"/>
    </source>
</evidence>
<organism evidence="2 3">
    <name type="scientific">Paenibacillus antri</name>
    <dbReference type="NCBI Taxonomy" id="2582848"/>
    <lineage>
        <taxon>Bacteria</taxon>
        <taxon>Bacillati</taxon>
        <taxon>Bacillota</taxon>
        <taxon>Bacilli</taxon>
        <taxon>Bacillales</taxon>
        <taxon>Paenibacillaceae</taxon>
        <taxon>Paenibacillus</taxon>
    </lineage>
</organism>
<accession>A0A5R9G3K3</accession>